<dbReference type="Proteomes" id="UP000770661">
    <property type="component" value="Unassembled WGS sequence"/>
</dbReference>
<protein>
    <submittedName>
        <fullName evidence="2">Uncharacterized protein</fullName>
    </submittedName>
</protein>
<gene>
    <name evidence="2" type="ORF">GWK47_004820</name>
</gene>
<evidence type="ECO:0000313" key="2">
    <source>
        <dbReference type="EMBL" id="KAG0725095.1"/>
    </source>
</evidence>
<dbReference type="EMBL" id="JACEEZ010006004">
    <property type="protein sequence ID" value="KAG0725095.1"/>
    <property type="molecule type" value="Genomic_DNA"/>
</dbReference>
<accession>A0A8J4YBQ2</accession>
<name>A0A8J4YBQ2_CHIOP</name>
<evidence type="ECO:0000313" key="3">
    <source>
        <dbReference type="Proteomes" id="UP000770661"/>
    </source>
</evidence>
<dbReference type="AlphaFoldDB" id="A0A8J4YBQ2"/>
<feature type="compositionally biased region" description="Low complexity" evidence="1">
    <location>
        <begin position="41"/>
        <end position="59"/>
    </location>
</feature>
<reference evidence="2" key="1">
    <citation type="submission" date="2020-07" db="EMBL/GenBank/DDBJ databases">
        <title>The High-quality genome of the commercially important snow crab, Chionoecetes opilio.</title>
        <authorList>
            <person name="Jeong J.-H."/>
            <person name="Ryu S."/>
        </authorList>
    </citation>
    <scope>NUCLEOTIDE SEQUENCE</scope>
    <source>
        <strain evidence="2">MADBK_172401_WGS</strain>
        <tissue evidence="2">Digestive gland</tissue>
    </source>
</reference>
<evidence type="ECO:0000256" key="1">
    <source>
        <dbReference type="SAM" id="MobiDB-lite"/>
    </source>
</evidence>
<sequence length="178" mass="19637">MPWSFPGFRGDMDVDPGIPWLSSNKRGPALHRPGSPESPNAPTQEQQQQPKAAQQPSVQHRLPSLKKHWQLPQDPCSCPCSRSIPRNTETKVTFLLRALYGARVFSSHTPGRALCTSYHPVGKYIIEGENPSLCNGSALVWRCGRVSSPRCSSTGLHLHTRGLSSYLPPYRAGRCPAQ</sequence>
<feature type="region of interest" description="Disordered" evidence="1">
    <location>
        <begin position="1"/>
        <end position="61"/>
    </location>
</feature>
<proteinExistence type="predicted"/>
<keyword evidence="3" id="KW-1185">Reference proteome</keyword>
<comment type="caution">
    <text evidence="2">The sequence shown here is derived from an EMBL/GenBank/DDBJ whole genome shotgun (WGS) entry which is preliminary data.</text>
</comment>
<organism evidence="2 3">
    <name type="scientific">Chionoecetes opilio</name>
    <name type="common">Atlantic snow crab</name>
    <name type="synonym">Cancer opilio</name>
    <dbReference type="NCBI Taxonomy" id="41210"/>
    <lineage>
        <taxon>Eukaryota</taxon>
        <taxon>Metazoa</taxon>
        <taxon>Ecdysozoa</taxon>
        <taxon>Arthropoda</taxon>
        <taxon>Crustacea</taxon>
        <taxon>Multicrustacea</taxon>
        <taxon>Malacostraca</taxon>
        <taxon>Eumalacostraca</taxon>
        <taxon>Eucarida</taxon>
        <taxon>Decapoda</taxon>
        <taxon>Pleocyemata</taxon>
        <taxon>Brachyura</taxon>
        <taxon>Eubrachyura</taxon>
        <taxon>Majoidea</taxon>
        <taxon>Majidae</taxon>
        <taxon>Chionoecetes</taxon>
    </lineage>
</organism>